<organism evidence="4 5">
    <name type="scientific">Roseovarius pelagicus</name>
    <dbReference type="NCBI Taxonomy" id="2980108"/>
    <lineage>
        <taxon>Bacteria</taxon>
        <taxon>Pseudomonadati</taxon>
        <taxon>Pseudomonadota</taxon>
        <taxon>Alphaproteobacteria</taxon>
        <taxon>Rhodobacterales</taxon>
        <taxon>Roseobacteraceae</taxon>
        <taxon>Roseovarius</taxon>
    </lineage>
</organism>
<sequence>MDDLPALTETLSPSAARPLLGMTVLVVEDSLYACDALRLMCLHSGARIRRADCLRSARRHLSVYRPSAVIIDLGLPDGSGLDLIAELDTAQPRIGSIIGTSGMDGAEVEAINAGADGFLAKPLLNIGAFQQVILATLPRDKQPGGPRALRDEAVRPDPLAFRDDMIHASNLLDLHEEGPVIDYVAQFLGGVAQAADDAPLLDAATALTTPRRDAPARGARLAQLAGLVQDRLGNRAAM</sequence>
<protein>
    <submittedName>
        <fullName evidence="4">Response regulator</fullName>
    </submittedName>
</protein>
<gene>
    <name evidence="4" type="ORF">N7U68_06985</name>
</gene>
<evidence type="ECO:0000313" key="4">
    <source>
        <dbReference type="EMBL" id="UXX84380.1"/>
    </source>
</evidence>
<dbReference type="PANTHER" id="PTHR44591">
    <property type="entry name" value="STRESS RESPONSE REGULATOR PROTEIN 1"/>
    <property type="match status" value="1"/>
</dbReference>
<dbReference type="SMART" id="SM00448">
    <property type="entry name" value="REC"/>
    <property type="match status" value="1"/>
</dbReference>
<evidence type="ECO:0000259" key="3">
    <source>
        <dbReference type="PROSITE" id="PS50110"/>
    </source>
</evidence>
<evidence type="ECO:0000256" key="1">
    <source>
        <dbReference type="ARBA" id="ARBA00022553"/>
    </source>
</evidence>
<accession>A0ABY6DKT2</accession>
<proteinExistence type="predicted"/>
<dbReference type="Gene3D" id="3.40.50.2300">
    <property type="match status" value="1"/>
</dbReference>
<dbReference type="PROSITE" id="PS50110">
    <property type="entry name" value="RESPONSE_REGULATORY"/>
    <property type="match status" value="1"/>
</dbReference>
<evidence type="ECO:0000313" key="5">
    <source>
        <dbReference type="Proteomes" id="UP001064087"/>
    </source>
</evidence>
<dbReference type="CDD" id="cd00156">
    <property type="entry name" value="REC"/>
    <property type="match status" value="1"/>
</dbReference>
<dbReference type="EMBL" id="CP106738">
    <property type="protein sequence ID" value="UXX84380.1"/>
    <property type="molecule type" value="Genomic_DNA"/>
</dbReference>
<feature type="domain" description="Response regulatory" evidence="3">
    <location>
        <begin position="23"/>
        <end position="136"/>
    </location>
</feature>
<dbReference type="InterPro" id="IPR050595">
    <property type="entry name" value="Bact_response_regulator"/>
</dbReference>
<dbReference type="Proteomes" id="UP001064087">
    <property type="component" value="Chromosome"/>
</dbReference>
<dbReference type="PANTHER" id="PTHR44591:SF3">
    <property type="entry name" value="RESPONSE REGULATORY DOMAIN-CONTAINING PROTEIN"/>
    <property type="match status" value="1"/>
</dbReference>
<keyword evidence="1 2" id="KW-0597">Phosphoprotein</keyword>
<feature type="modified residue" description="4-aspartylphosphate" evidence="2">
    <location>
        <position position="72"/>
    </location>
</feature>
<dbReference type="RefSeq" id="WP_263048679.1">
    <property type="nucleotide sequence ID" value="NZ_CP106738.1"/>
</dbReference>
<evidence type="ECO:0000256" key="2">
    <source>
        <dbReference type="PROSITE-ProRule" id="PRU00169"/>
    </source>
</evidence>
<dbReference type="Pfam" id="PF00072">
    <property type="entry name" value="Response_reg"/>
    <property type="match status" value="1"/>
</dbReference>
<reference evidence="4" key="1">
    <citation type="submission" date="2022-10" db="EMBL/GenBank/DDBJ databases">
        <title>Roseovarius pelagicus sp. nov., isolated from Arctic seawater.</title>
        <authorList>
            <person name="Hong Y.W."/>
            <person name="Hwang C.Y."/>
        </authorList>
    </citation>
    <scope>NUCLEOTIDE SEQUENCE</scope>
    <source>
        <strain evidence="4">HL-MP18</strain>
    </source>
</reference>
<dbReference type="InterPro" id="IPR011006">
    <property type="entry name" value="CheY-like_superfamily"/>
</dbReference>
<dbReference type="InterPro" id="IPR001789">
    <property type="entry name" value="Sig_transdc_resp-reg_receiver"/>
</dbReference>
<name>A0ABY6DKT2_9RHOB</name>
<dbReference type="SUPFAM" id="SSF52172">
    <property type="entry name" value="CheY-like"/>
    <property type="match status" value="1"/>
</dbReference>
<keyword evidence="5" id="KW-1185">Reference proteome</keyword>